<protein>
    <submittedName>
        <fullName evidence="1">12416_t:CDS:1</fullName>
    </submittedName>
</protein>
<feature type="non-terminal residue" evidence="1">
    <location>
        <position position="1"/>
    </location>
</feature>
<dbReference type="AlphaFoldDB" id="A0A9N9JV17"/>
<evidence type="ECO:0000313" key="2">
    <source>
        <dbReference type="Proteomes" id="UP000789396"/>
    </source>
</evidence>
<name>A0A9N9JV17_9GLOM</name>
<organism evidence="1 2">
    <name type="scientific">Racocetra fulgida</name>
    <dbReference type="NCBI Taxonomy" id="60492"/>
    <lineage>
        <taxon>Eukaryota</taxon>
        <taxon>Fungi</taxon>
        <taxon>Fungi incertae sedis</taxon>
        <taxon>Mucoromycota</taxon>
        <taxon>Glomeromycotina</taxon>
        <taxon>Glomeromycetes</taxon>
        <taxon>Diversisporales</taxon>
        <taxon>Gigasporaceae</taxon>
        <taxon>Racocetra</taxon>
    </lineage>
</organism>
<gene>
    <name evidence="1" type="ORF">RFULGI_LOCUS17333</name>
</gene>
<dbReference type="EMBL" id="CAJVPZ010067340">
    <property type="protein sequence ID" value="CAG8797002.1"/>
    <property type="molecule type" value="Genomic_DNA"/>
</dbReference>
<sequence length="101" mass="11407">NDEVISSDEEFEINYKLIIKTAEGISIPAKWFKESVSTIDEFLLLIHKKTIILTKDNTLLPTDYNVAFKVPKETGAGTQLSDGQDFIKFKTKCLKLAAKKQ</sequence>
<accession>A0A9N9JV17</accession>
<reference evidence="1" key="1">
    <citation type="submission" date="2021-06" db="EMBL/GenBank/DDBJ databases">
        <authorList>
            <person name="Kallberg Y."/>
            <person name="Tangrot J."/>
            <person name="Rosling A."/>
        </authorList>
    </citation>
    <scope>NUCLEOTIDE SEQUENCE</scope>
    <source>
        <strain evidence="1">IN212</strain>
    </source>
</reference>
<dbReference type="OrthoDB" id="2437624at2759"/>
<evidence type="ECO:0000313" key="1">
    <source>
        <dbReference type="EMBL" id="CAG8797002.1"/>
    </source>
</evidence>
<proteinExistence type="predicted"/>
<comment type="caution">
    <text evidence="1">The sequence shown here is derived from an EMBL/GenBank/DDBJ whole genome shotgun (WGS) entry which is preliminary data.</text>
</comment>
<dbReference type="Proteomes" id="UP000789396">
    <property type="component" value="Unassembled WGS sequence"/>
</dbReference>
<keyword evidence="2" id="KW-1185">Reference proteome</keyword>